<dbReference type="Proteomes" id="UP000324222">
    <property type="component" value="Unassembled WGS sequence"/>
</dbReference>
<dbReference type="EMBL" id="VSRR010038677">
    <property type="protein sequence ID" value="MPC74307.1"/>
    <property type="molecule type" value="Genomic_DNA"/>
</dbReference>
<comment type="caution">
    <text evidence="2">The sequence shown here is derived from an EMBL/GenBank/DDBJ whole genome shotgun (WGS) entry which is preliminary data.</text>
</comment>
<accession>A0A5B7HYH9</accession>
<evidence type="ECO:0000256" key="1">
    <source>
        <dbReference type="SAM" id="MobiDB-lite"/>
    </source>
</evidence>
<proteinExistence type="predicted"/>
<evidence type="ECO:0000313" key="2">
    <source>
        <dbReference type="EMBL" id="MPC74307.1"/>
    </source>
</evidence>
<reference evidence="2 3" key="1">
    <citation type="submission" date="2019-05" db="EMBL/GenBank/DDBJ databases">
        <title>Another draft genome of Portunus trituberculatus and its Hox gene families provides insights of decapod evolution.</title>
        <authorList>
            <person name="Jeong J.-H."/>
            <person name="Song I."/>
            <person name="Kim S."/>
            <person name="Choi T."/>
            <person name="Kim D."/>
            <person name="Ryu S."/>
            <person name="Kim W."/>
        </authorList>
    </citation>
    <scope>NUCLEOTIDE SEQUENCE [LARGE SCALE GENOMIC DNA]</scope>
    <source>
        <tissue evidence="2">Muscle</tissue>
    </source>
</reference>
<sequence>MVVVARRRGQKREASYHQRNQHATTTTTTTALPCSPHPFPRDSLALITPLSTPITLPCPSSTPAPSLHGKQYV</sequence>
<dbReference type="AlphaFoldDB" id="A0A5B7HYH9"/>
<feature type="region of interest" description="Disordered" evidence="1">
    <location>
        <begin position="1"/>
        <end position="36"/>
    </location>
</feature>
<gene>
    <name evidence="2" type="ORF">E2C01_068664</name>
</gene>
<feature type="compositionally biased region" description="Basic residues" evidence="1">
    <location>
        <begin position="1"/>
        <end position="10"/>
    </location>
</feature>
<protein>
    <submittedName>
        <fullName evidence="2">Uncharacterized protein</fullName>
    </submittedName>
</protein>
<evidence type="ECO:0000313" key="3">
    <source>
        <dbReference type="Proteomes" id="UP000324222"/>
    </source>
</evidence>
<keyword evidence="3" id="KW-1185">Reference proteome</keyword>
<name>A0A5B7HYH9_PORTR</name>
<organism evidence="2 3">
    <name type="scientific">Portunus trituberculatus</name>
    <name type="common">Swimming crab</name>
    <name type="synonym">Neptunus trituberculatus</name>
    <dbReference type="NCBI Taxonomy" id="210409"/>
    <lineage>
        <taxon>Eukaryota</taxon>
        <taxon>Metazoa</taxon>
        <taxon>Ecdysozoa</taxon>
        <taxon>Arthropoda</taxon>
        <taxon>Crustacea</taxon>
        <taxon>Multicrustacea</taxon>
        <taxon>Malacostraca</taxon>
        <taxon>Eumalacostraca</taxon>
        <taxon>Eucarida</taxon>
        <taxon>Decapoda</taxon>
        <taxon>Pleocyemata</taxon>
        <taxon>Brachyura</taxon>
        <taxon>Eubrachyura</taxon>
        <taxon>Portunoidea</taxon>
        <taxon>Portunidae</taxon>
        <taxon>Portuninae</taxon>
        <taxon>Portunus</taxon>
    </lineage>
</organism>